<protein>
    <recommendedName>
        <fullName evidence="7">Matrilin coiled-coil trimerisation domain-containing protein</fullName>
    </recommendedName>
</protein>
<feature type="chain" id="PRO_5025604283" description="Matrilin coiled-coil trimerisation domain-containing protein" evidence="6">
    <location>
        <begin position="28"/>
        <end position="167"/>
    </location>
</feature>
<feature type="signal peptide" evidence="6">
    <location>
        <begin position="1"/>
        <end position="27"/>
    </location>
</feature>
<dbReference type="Proteomes" id="UP000472269">
    <property type="component" value="Unplaced"/>
</dbReference>
<accession>A0A663N4X1</accession>
<dbReference type="PANTHER" id="PTHR24020">
    <property type="entry name" value="COLLAGEN ALPHA"/>
    <property type="match status" value="1"/>
</dbReference>
<dbReference type="Gene3D" id="1.20.5.30">
    <property type="match status" value="1"/>
</dbReference>
<evidence type="ECO:0000259" key="7">
    <source>
        <dbReference type="SMART" id="SM01279"/>
    </source>
</evidence>
<evidence type="ECO:0000256" key="5">
    <source>
        <dbReference type="ARBA" id="ARBA00022737"/>
    </source>
</evidence>
<reference evidence="8" key="1">
    <citation type="submission" date="2025-08" db="UniProtKB">
        <authorList>
            <consortium name="Ensembl"/>
        </authorList>
    </citation>
    <scope>IDENTIFICATION</scope>
</reference>
<evidence type="ECO:0000313" key="8">
    <source>
        <dbReference type="Ensembl" id="ENSACUP00000018633.1"/>
    </source>
</evidence>
<keyword evidence="3" id="KW-0245">EGF-like domain</keyword>
<comment type="subcellular location">
    <subcellularLocation>
        <location evidence="1">Secreted</location>
    </subcellularLocation>
</comment>
<name>A0A663N4X1_ATHCN</name>
<keyword evidence="2" id="KW-0964">Secreted</keyword>
<keyword evidence="4 6" id="KW-0732">Signal</keyword>
<evidence type="ECO:0000256" key="6">
    <source>
        <dbReference type="SAM" id="SignalP"/>
    </source>
</evidence>
<dbReference type="PANTHER" id="PTHR24020:SF87">
    <property type="entry name" value="COLLAGEN ALPHA-1(VI) CHAIN-LIKE"/>
    <property type="match status" value="1"/>
</dbReference>
<dbReference type="Pfam" id="PF10393">
    <property type="entry name" value="Matrilin_ccoil"/>
    <property type="match status" value="1"/>
</dbReference>
<dbReference type="SUPFAM" id="SSF53300">
    <property type="entry name" value="vWA-like"/>
    <property type="match status" value="1"/>
</dbReference>
<dbReference type="Pfam" id="PF00092">
    <property type="entry name" value="VWA"/>
    <property type="match status" value="1"/>
</dbReference>
<keyword evidence="5" id="KW-0677">Repeat</keyword>
<dbReference type="AlphaFoldDB" id="A0A663N4X1"/>
<evidence type="ECO:0000256" key="4">
    <source>
        <dbReference type="ARBA" id="ARBA00022729"/>
    </source>
</evidence>
<dbReference type="InterPro" id="IPR036465">
    <property type="entry name" value="vWFA_dom_sf"/>
</dbReference>
<dbReference type="SMART" id="SM01279">
    <property type="entry name" value="Matrilin_ccoil"/>
    <property type="match status" value="1"/>
</dbReference>
<dbReference type="InterPro" id="IPR002035">
    <property type="entry name" value="VWF_A"/>
</dbReference>
<evidence type="ECO:0000313" key="9">
    <source>
        <dbReference type="Proteomes" id="UP000472269"/>
    </source>
</evidence>
<keyword evidence="9" id="KW-1185">Reference proteome</keyword>
<dbReference type="InterPro" id="IPR019466">
    <property type="entry name" value="Matrilin_CC_trimer"/>
</dbReference>
<feature type="domain" description="Matrilin coiled-coil trimerisation" evidence="7">
    <location>
        <begin position="70"/>
        <end position="114"/>
    </location>
</feature>
<dbReference type="InterPro" id="IPR050525">
    <property type="entry name" value="ECM_Assembly_Org"/>
</dbReference>
<evidence type="ECO:0000256" key="2">
    <source>
        <dbReference type="ARBA" id="ARBA00022525"/>
    </source>
</evidence>
<proteinExistence type="predicted"/>
<dbReference type="Ensembl" id="ENSACUT00000019874.1">
    <property type="protein sequence ID" value="ENSACUP00000018633.1"/>
    <property type="gene ID" value="ENSACUG00000012508.1"/>
</dbReference>
<dbReference type="Gene3D" id="3.40.50.410">
    <property type="entry name" value="von Willebrand factor, type A domain"/>
    <property type="match status" value="1"/>
</dbReference>
<evidence type="ECO:0000256" key="3">
    <source>
        <dbReference type="ARBA" id="ARBA00022536"/>
    </source>
</evidence>
<dbReference type="InterPro" id="IPR036337">
    <property type="entry name" value="Matrilin_CC_sf"/>
</dbReference>
<dbReference type="GO" id="GO:0005576">
    <property type="term" value="C:extracellular region"/>
    <property type="evidence" value="ECO:0007669"/>
    <property type="project" value="UniProtKB-SubCell"/>
</dbReference>
<reference evidence="8" key="2">
    <citation type="submission" date="2025-09" db="UniProtKB">
        <authorList>
            <consortium name="Ensembl"/>
        </authorList>
    </citation>
    <scope>IDENTIFICATION</scope>
</reference>
<organism evidence="8 9">
    <name type="scientific">Athene cunicularia</name>
    <name type="common">Burrowing owl</name>
    <name type="synonym">Speotyto cunicularia</name>
    <dbReference type="NCBI Taxonomy" id="194338"/>
    <lineage>
        <taxon>Eukaryota</taxon>
        <taxon>Metazoa</taxon>
        <taxon>Chordata</taxon>
        <taxon>Craniata</taxon>
        <taxon>Vertebrata</taxon>
        <taxon>Euteleostomi</taxon>
        <taxon>Archelosauria</taxon>
        <taxon>Archosauria</taxon>
        <taxon>Dinosauria</taxon>
        <taxon>Saurischia</taxon>
        <taxon>Theropoda</taxon>
        <taxon>Coelurosauria</taxon>
        <taxon>Aves</taxon>
        <taxon>Neognathae</taxon>
        <taxon>Neoaves</taxon>
        <taxon>Telluraves</taxon>
        <taxon>Strigiformes</taxon>
        <taxon>Strigidae</taxon>
        <taxon>Athene</taxon>
    </lineage>
</organism>
<sequence>MQSGQCSAYVCLWHAGIVMFAVGVGKAVEEELRAIASEPVEQHFSYSADFTTMTHLVENFKLNICPEEGKGEMEIRSPCECEALVQFQTNTVAILQSLTEKNILWGDAWDAGVQGSLETDCTLGKEGWINGIGKNFRLLQGEEALCPPDHLAHSFLSMFTCSDDSQT</sequence>
<evidence type="ECO:0000256" key="1">
    <source>
        <dbReference type="ARBA" id="ARBA00004613"/>
    </source>
</evidence>
<dbReference type="SUPFAM" id="SSF58002">
    <property type="entry name" value="Chicken cartilage matrix protein"/>
    <property type="match status" value="1"/>
</dbReference>